<dbReference type="EMBL" id="CP089977">
    <property type="protein sequence ID" value="UXZ05580.1"/>
    <property type="molecule type" value="Genomic_DNA"/>
</dbReference>
<dbReference type="NCBIfam" id="TIGR01320">
    <property type="entry name" value="mal_quin_oxido"/>
    <property type="match status" value="1"/>
</dbReference>
<keyword evidence="5 9" id="KW-0816">Tricarboxylic acid cycle</keyword>
<evidence type="ECO:0000313" key="11">
    <source>
        <dbReference type="Proteomes" id="UP001063782"/>
    </source>
</evidence>
<keyword evidence="11" id="KW-1185">Reference proteome</keyword>
<dbReference type="NCBIfam" id="NF003605">
    <property type="entry name" value="PRK05257.1-4"/>
    <property type="match status" value="1"/>
</dbReference>
<evidence type="ECO:0000256" key="5">
    <source>
        <dbReference type="ARBA" id="ARBA00022532"/>
    </source>
</evidence>
<evidence type="ECO:0000256" key="1">
    <source>
        <dbReference type="ARBA" id="ARBA00001139"/>
    </source>
</evidence>
<dbReference type="Proteomes" id="UP001063782">
    <property type="component" value="Chromosome"/>
</dbReference>
<dbReference type="HAMAP" id="MF_00212">
    <property type="entry name" value="MQO"/>
    <property type="match status" value="1"/>
</dbReference>
<evidence type="ECO:0000256" key="8">
    <source>
        <dbReference type="ARBA" id="ARBA00023002"/>
    </source>
</evidence>
<accession>A0ABY6F664</accession>
<dbReference type="NCBIfam" id="NF003603">
    <property type="entry name" value="PRK05257.1-1"/>
    <property type="match status" value="1"/>
</dbReference>
<evidence type="ECO:0000256" key="7">
    <source>
        <dbReference type="ARBA" id="ARBA00022827"/>
    </source>
</evidence>
<evidence type="ECO:0000313" key="10">
    <source>
        <dbReference type="EMBL" id="UXZ05580.1"/>
    </source>
</evidence>
<dbReference type="Pfam" id="PF06039">
    <property type="entry name" value="Mqo"/>
    <property type="match status" value="1"/>
</dbReference>
<keyword evidence="6 9" id="KW-0285">Flavoprotein</keyword>
<evidence type="ECO:0000256" key="6">
    <source>
        <dbReference type="ARBA" id="ARBA00022630"/>
    </source>
</evidence>
<evidence type="ECO:0000256" key="9">
    <source>
        <dbReference type="HAMAP-Rule" id="MF_00212"/>
    </source>
</evidence>
<evidence type="ECO:0000256" key="4">
    <source>
        <dbReference type="ARBA" id="ARBA00006389"/>
    </source>
</evidence>
<dbReference type="EC" id="1.1.5.4" evidence="9"/>
<dbReference type="SUPFAM" id="SSF51905">
    <property type="entry name" value="FAD/NAD(P)-binding domain"/>
    <property type="match status" value="1"/>
</dbReference>
<organism evidence="10 11">
    <name type="scientific">Moraxella nasicaprae</name>
    <dbReference type="NCBI Taxonomy" id="2904122"/>
    <lineage>
        <taxon>Bacteria</taxon>
        <taxon>Pseudomonadati</taxon>
        <taxon>Pseudomonadota</taxon>
        <taxon>Gammaproteobacteria</taxon>
        <taxon>Moraxellales</taxon>
        <taxon>Moraxellaceae</taxon>
        <taxon>Moraxella</taxon>
    </lineage>
</organism>
<dbReference type="PANTHER" id="PTHR43104:SF2">
    <property type="entry name" value="L-2-HYDROXYGLUTARATE DEHYDROGENASE, MITOCHONDRIAL"/>
    <property type="match status" value="1"/>
</dbReference>
<comment type="catalytic activity">
    <reaction evidence="1 9">
        <text>(S)-malate + a quinone = a quinol + oxaloacetate</text>
        <dbReference type="Rhea" id="RHEA:46012"/>
        <dbReference type="ChEBI" id="CHEBI:15589"/>
        <dbReference type="ChEBI" id="CHEBI:16452"/>
        <dbReference type="ChEBI" id="CHEBI:24646"/>
        <dbReference type="ChEBI" id="CHEBI:132124"/>
        <dbReference type="EC" id="1.1.5.4"/>
    </reaction>
</comment>
<dbReference type="NCBIfam" id="NF003611">
    <property type="entry name" value="PRK05257.3-2"/>
    <property type="match status" value="1"/>
</dbReference>
<comment type="cofactor">
    <cofactor evidence="2 9">
        <name>FAD</name>
        <dbReference type="ChEBI" id="CHEBI:57692"/>
    </cofactor>
</comment>
<keyword evidence="8 9" id="KW-0560">Oxidoreductase</keyword>
<proteinExistence type="inferred from homology"/>
<dbReference type="NCBIfam" id="NF003606">
    <property type="entry name" value="PRK05257.2-1"/>
    <property type="match status" value="1"/>
</dbReference>
<protein>
    <recommendedName>
        <fullName evidence="9">Probable malate:quinone oxidoreductase</fullName>
        <ecNumber evidence="9">1.1.5.4</ecNumber>
    </recommendedName>
    <alternativeName>
        <fullName evidence="9">MQO</fullName>
    </alternativeName>
    <alternativeName>
        <fullName evidence="9">Malate dehydrogenase [quinone]</fullName>
    </alternativeName>
</protein>
<dbReference type="InterPro" id="IPR006231">
    <property type="entry name" value="MQO"/>
</dbReference>
<dbReference type="GO" id="GO:0008924">
    <property type="term" value="F:L-malate dehydrogenase (quinone) activity"/>
    <property type="evidence" value="ECO:0007669"/>
    <property type="project" value="UniProtKB-EC"/>
</dbReference>
<dbReference type="PANTHER" id="PTHR43104">
    <property type="entry name" value="L-2-HYDROXYGLUTARATE DEHYDROGENASE, MITOCHONDRIAL"/>
    <property type="match status" value="1"/>
</dbReference>
<reference evidence="10" key="1">
    <citation type="submission" date="2021-12" db="EMBL/GenBank/DDBJ databases">
        <title>taxonomy of Moraxella sp. ZY201224.</title>
        <authorList>
            <person name="Li F."/>
        </authorList>
    </citation>
    <scope>NUCLEOTIDE SEQUENCE</scope>
    <source>
        <strain evidence="10">ZY201224</strain>
    </source>
</reference>
<dbReference type="RefSeq" id="WP_263077091.1">
    <property type="nucleotide sequence ID" value="NZ_CP089977.1"/>
</dbReference>
<comment type="similarity">
    <text evidence="4 9">Belongs to the MQO family.</text>
</comment>
<keyword evidence="7 9" id="KW-0274">FAD</keyword>
<dbReference type="InterPro" id="IPR036188">
    <property type="entry name" value="FAD/NAD-bd_sf"/>
</dbReference>
<comment type="pathway">
    <text evidence="3 9">Carbohydrate metabolism; tricarboxylic acid cycle; oxaloacetate from (S)-malate (quinone route): step 1/1.</text>
</comment>
<evidence type="ECO:0000256" key="3">
    <source>
        <dbReference type="ARBA" id="ARBA00005012"/>
    </source>
</evidence>
<sequence length="566" mass="62115">MKKFLKFLIAFALLLLIILLAYLFRPVASKQVSGLDEEPVVDVVLIGGGIMSATLGTYLSELEPDWQIRMFERLDAVGQESSYGFHNAGTGHSGFMEMNYTAVGDDGKISIERAEKIASQFEVAKQFWAYQVKQGRLGEPKSFINPVPHIAFVWENEVDFLKKRHQAMIASPLFEGMIYTEDKAEIERWAPLVMQGRDANQKVAATRMDIGSDVNYGAITTQLIDGLTKSDKFKLSVNSEVVGISRNADKTWTVSVKDTKTGQTSHTKTKFVFVGAGGAAIKLLQYTDLPESKYYAGFPVGGLFLMTDNPAITEQHTAKVYGKAELGAPPMSVPHIDTRYIDGKKYVLFGPFATYSNKFLKNGSQTDLLASATKDNALPMAAVGLENTDLVKYLVSQVMLTDEERLKELQKYYPNAKLEDWKASQGGQRVQIIKKLPNEPAKLQFGTEIFASEDGTVAALLGASPGASTSPHILLNLLEKSFPEQVAGKWNAKIKEIIPSYGEDLSKDAALLDRVRTDTSRTLGLVYTPKNAAPVATPANEENIKRLNETSDEVVVPAPAAQKPAA</sequence>
<gene>
    <name evidence="9 10" type="primary">mqo</name>
    <name evidence="10" type="ORF">LU297_03830</name>
</gene>
<evidence type="ECO:0000256" key="2">
    <source>
        <dbReference type="ARBA" id="ARBA00001974"/>
    </source>
</evidence>
<dbReference type="NCBIfam" id="NF009875">
    <property type="entry name" value="PRK13339.1"/>
    <property type="match status" value="1"/>
</dbReference>
<name>A0ABY6F664_9GAMM</name>